<evidence type="ECO:0000313" key="1">
    <source>
        <dbReference type="EMBL" id="MCM3738430.1"/>
    </source>
</evidence>
<protein>
    <submittedName>
        <fullName evidence="1">MFS transporter</fullName>
    </submittedName>
</protein>
<comment type="caution">
    <text evidence="1">The sequence shown here is derived from an EMBL/GenBank/DDBJ whole genome shotgun (WGS) entry which is preliminary data.</text>
</comment>
<name>A0ACC6AC15_9BACI</name>
<proteinExistence type="predicted"/>
<dbReference type="EMBL" id="JAMBOP010000044">
    <property type="protein sequence ID" value="MCM3738430.1"/>
    <property type="molecule type" value="Genomic_DNA"/>
</dbReference>
<sequence length="431" mass="47939">MEALQMSVSNENNKKEMKNLFLYSTGKTISIFGTAIYNFALGLYVLKQTGSALSFAVTLILGIIPMIIINPFAGVIVDKVNKKTLVVCMDLLSGILLVSVYILCMKYELNLLIIYATTFLLTVFTTFFGIGLEAAKPNIVSEKRLMNINSISKIIDSISSIMGPMLGGIVFAIFDIRTFIIINGISFILSGLSMIFIHFRLFNFQSNEDHSDEKIHLIRDMKDGFNYLFERKSIKGMFTILILINFFLGFAVTVPLPYMINSVLKLGSKEFGIIQGAFPVGMILGALLVKKITERISYSILLKYLSFSLSILMILLGVPVLLKSLQLNSIVYTCYFIAILFLFGVVIALIDIPLAYFMQKEIPDEYRGRVLSIGISTAKTMLPMAMISSGALLNILPSYVMPIAGGVLFLLFNMRSANKLKFELTSKNIST</sequence>
<keyword evidence="2" id="KW-1185">Reference proteome</keyword>
<organism evidence="1 2">
    <name type="scientific">Bacillus cytotoxicus</name>
    <dbReference type="NCBI Taxonomy" id="580165"/>
    <lineage>
        <taxon>Bacteria</taxon>
        <taxon>Bacillati</taxon>
        <taxon>Bacillota</taxon>
        <taxon>Bacilli</taxon>
        <taxon>Bacillales</taxon>
        <taxon>Bacillaceae</taxon>
        <taxon>Bacillus</taxon>
        <taxon>Bacillus cereus group</taxon>
    </lineage>
</organism>
<reference evidence="1" key="1">
    <citation type="submission" date="2022-05" db="EMBL/GenBank/DDBJ databases">
        <title>Comparative Genomics of Spacecraft Associated Microbes.</title>
        <authorList>
            <person name="Tran M.T."/>
            <person name="Wright A."/>
            <person name="Seuylemezian A."/>
            <person name="Eisen J."/>
            <person name="Coil D."/>
        </authorList>
    </citation>
    <scope>NUCLEOTIDE SEQUENCE</scope>
    <source>
        <strain evidence="1">FAIRING 10M-2.2</strain>
    </source>
</reference>
<evidence type="ECO:0000313" key="2">
    <source>
        <dbReference type="Proteomes" id="UP001202289"/>
    </source>
</evidence>
<gene>
    <name evidence="1" type="ORF">M3215_22270</name>
</gene>
<dbReference type="Proteomes" id="UP001202289">
    <property type="component" value="Unassembled WGS sequence"/>
</dbReference>
<accession>A0ACC6AC15</accession>